<evidence type="ECO:0000313" key="4">
    <source>
        <dbReference type="Proteomes" id="UP000664277"/>
    </source>
</evidence>
<dbReference type="GO" id="GO:0008713">
    <property type="term" value="F:ADP-heptose-lipopolysaccharide heptosyltransferase activity"/>
    <property type="evidence" value="ECO:0007669"/>
    <property type="project" value="TreeGrafter"/>
</dbReference>
<reference evidence="3" key="1">
    <citation type="submission" date="2021-02" db="EMBL/GenBank/DDBJ databases">
        <title>Genome-Resolved Metagenomics of a Microbial Community Performing Photosynthetic Biological Nutrient Removal.</title>
        <authorList>
            <person name="Mcdaniel E.A."/>
        </authorList>
    </citation>
    <scope>NUCLEOTIDE SEQUENCE</scope>
    <source>
        <strain evidence="3">UWPOB_OBS1</strain>
    </source>
</reference>
<dbReference type="GO" id="GO:0005829">
    <property type="term" value="C:cytosol"/>
    <property type="evidence" value="ECO:0007669"/>
    <property type="project" value="TreeGrafter"/>
</dbReference>
<dbReference type="PANTHER" id="PTHR30160">
    <property type="entry name" value="TETRAACYLDISACCHARIDE 4'-KINASE-RELATED"/>
    <property type="match status" value="1"/>
</dbReference>
<dbReference type="InterPro" id="IPR051199">
    <property type="entry name" value="LPS_LOS_Heptosyltrfase"/>
</dbReference>
<dbReference type="AlphaFoldDB" id="A0A8J7P6S8"/>
<dbReference type="GO" id="GO:0009244">
    <property type="term" value="P:lipopolysaccharide core region biosynthetic process"/>
    <property type="evidence" value="ECO:0007669"/>
    <property type="project" value="TreeGrafter"/>
</dbReference>
<dbReference type="Gene3D" id="3.40.50.2000">
    <property type="entry name" value="Glycogen Phosphorylase B"/>
    <property type="match status" value="2"/>
</dbReference>
<dbReference type="SUPFAM" id="SSF53756">
    <property type="entry name" value="UDP-Glycosyltransferase/glycogen phosphorylase"/>
    <property type="match status" value="1"/>
</dbReference>
<gene>
    <name evidence="3" type="ORF">J0M35_01295</name>
</gene>
<name>A0A8J7P6S8_9BACT</name>
<dbReference type="Proteomes" id="UP000664277">
    <property type="component" value="Unassembled WGS sequence"/>
</dbReference>
<comment type="caution">
    <text evidence="3">The sequence shown here is derived from an EMBL/GenBank/DDBJ whole genome shotgun (WGS) entry which is preliminary data.</text>
</comment>
<sequence>MPASQSKALPQKILTINFGGIGDEILFLPTLKEVKRLLPSCRISLILEPRSKSVKEVSDLVDEVLLFDIKKKPLKPGDYLELLNLTRSGKYDLVISSGSSPMVAMLLFASGIPVRIGYGTSALSRLLLTHPVPLNKEQYAGNMYHDLSGGLAKYLGQEESSQQSSRQAAVIQIPEVYVQESSRERMKAALAAEEEHLEARLKDLSSATATNTDIGTDTTSGAAAKAKKRLLLHPGTSRLAVQKGIIKTWESKHWLDLIRKLLKLDNTEVILAGGPDDEEVMKDLQAELGEEAKRIINFYGKTKSLADLAALIEMTDLFICVDSAPMHVAVGLNKKVVALFGPTEPAKLIPQTKNFCALTDASEQVVRSLLDGLGVRLLPDTVFQSSLDLLKQE</sequence>
<dbReference type="CDD" id="cd03789">
    <property type="entry name" value="GT9_LPS_heptosyltransferase"/>
    <property type="match status" value="1"/>
</dbReference>
<keyword evidence="1" id="KW-0328">Glycosyltransferase</keyword>
<proteinExistence type="predicted"/>
<dbReference type="Pfam" id="PF01075">
    <property type="entry name" value="Glyco_transf_9"/>
    <property type="match status" value="1"/>
</dbReference>
<dbReference type="EMBL" id="JAFLCK010000001">
    <property type="protein sequence ID" value="MBN8658969.1"/>
    <property type="molecule type" value="Genomic_DNA"/>
</dbReference>
<keyword evidence="2" id="KW-0808">Transferase</keyword>
<evidence type="ECO:0000256" key="1">
    <source>
        <dbReference type="ARBA" id="ARBA00022676"/>
    </source>
</evidence>
<evidence type="ECO:0000256" key="2">
    <source>
        <dbReference type="ARBA" id="ARBA00022679"/>
    </source>
</evidence>
<organism evidence="3 4">
    <name type="scientific">Candidatus Obscuribacter phosphatis</name>
    <dbReference type="NCBI Taxonomy" id="1906157"/>
    <lineage>
        <taxon>Bacteria</taxon>
        <taxon>Bacillati</taxon>
        <taxon>Candidatus Melainabacteria</taxon>
        <taxon>Candidatus Obscuribacterales</taxon>
        <taxon>Candidatus Obscuribacteraceae</taxon>
        <taxon>Candidatus Obscuribacter</taxon>
    </lineage>
</organism>
<dbReference type="PANTHER" id="PTHR30160:SF7">
    <property type="entry name" value="ADP-HEPTOSE--LPS HEPTOSYLTRANSFERASE 2"/>
    <property type="match status" value="1"/>
</dbReference>
<protein>
    <submittedName>
        <fullName evidence="3">Glycosyltransferase family 9 protein</fullName>
    </submittedName>
</protein>
<evidence type="ECO:0000313" key="3">
    <source>
        <dbReference type="EMBL" id="MBN8658969.1"/>
    </source>
</evidence>
<accession>A0A8J7P6S8</accession>
<dbReference type="InterPro" id="IPR002201">
    <property type="entry name" value="Glyco_trans_9"/>
</dbReference>